<proteinExistence type="predicted"/>
<dbReference type="Proteomes" id="UP000023152">
    <property type="component" value="Unassembled WGS sequence"/>
</dbReference>
<protein>
    <recommendedName>
        <fullName evidence="3">Alcohol dehydrogenase-like N-terminal domain-containing protein</fullName>
    </recommendedName>
</protein>
<dbReference type="Gene3D" id="3.90.180.10">
    <property type="entry name" value="Medium-chain alcohol dehydrogenases, catalytic domain"/>
    <property type="match status" value="1"/>
</dbReference>
<dbReference type="InterPro" id="IPR050129">
    <property type="entry name" value="Zn_alcohol_dh"/>
</dbReference>
<evidence type="ECO:0000313" key="5">
    <source>
        <dbReference type="Proteomes" id="UP000023152"/>
    </source>
</evidence>
<feature type="compositionally biased region" description="Basic residues" evidence="2">
    <location>
        <begin position="134"/>
        <end position="148"/>
    </location>
</feature>
<organism evidence="4 5">
    <name type="scientific">Reticulomyxa filosa</name>
    <dbReference type="NCBI Taxonomy" id="46433"/>
    <lineage>
        <taxon>Eukaryota</taxon>
        <taxon>Sar</taxon>
        <taxon>Rhizaria</taxon>
        <taxon>Retaria</taxon>
        <taxon>Foraminifera</taxon>
        <taxon>Monothalamids</taxon>
        <taxon>Reticulomyxidae</taxon>
        <taxon>Reticulomyxa</taxon>
    </lineage>
</organism>
<dbReference type="Pfam" id="PF08240">
    <property type="entry name" value="ADH_N"/>
    <property type="match status" value="1"/>
</dbReference>
<dbReference type="EMBL" id="ASPP01009893">
    <property type="protein sequence ID" value="ETO23500.1"/>
    <property type="molecule type" value="Genomic_DNA"/>
</dbReference>
<feature type="domain" description="Alcohol dehydrogenase-like N-terminal" evidence="3">
    <location>
        <begin position="25"/>
        <end position="91"/>
    </location>
</feature>
<evidence type="ECO:0000256" key="1">
    <source>
        <dbReference type="ARBA" id="ARBA00023002"/>
    </source>
</evidence>
<dbReference type="InterPro" id="IPR013154">
    <property type="entry name" value="ADH-like_N"/>
</dbReference>
<dbReference type="AlphaFoldDB" id="X6NB39"/>
<name>X6NB39_RETFI</name>
<feature type="region of interest" description="Disordered" evidence="2">
    <location>
        <begin position="134"/>
        <end position="155"/>
    </location>
</feature>
<comment type="caution">
    <text evidence="4">The sequence shown here is derived from an EMBL/GenBank/DDBJ whole genome shotgun (WGS) entry which is preliminary data.</text>
</comment>
<accession>X6NB39</accession>
<sequence length="187" mass="21834">MVKDLENECCNEINRLNFLQKKKKNVGPKTKMKIGTRVAIEDHFYCGGCVQCKEKRGDICQNLSLFGHGVRTSDGGCCEYFIVKENYCYRLRSNISWNEAVLLEPLGVAYNAVEQAEVLFVDVLEQFEQRGRGKGKEKKMSKKKKKKKGGEEEERQSFLKSYRHTFFCFKLFFDSTFSQKKKKKFFI</sequence>
<evidence type="ECO:0000256" key="2">
    <source>
        <dbReference type="SAM" id="MobiDB-lite"/>
    </source>
</evidence>
<keyword evidence="1" id="KW-0560">Oxidoreductase</keyword>
<dbReference type="PANTHER" id="PTHR43401:SF2">
    <property type="entry name" value="L-THREONINE 3-DEHYDROGENASE"/>
    <property type="match status" value="1"/>
</dbReference>
<dbReference type="SUPFAM" id="SSF50129">
    <property type="entry name" value="GroES-like"/>
    <property type="match status" value="1"/>
</dbReference>
<dbReference type="OrthoDB" id="1879366at2759"/>
<reference evidence="4 5" key="1">
    <citation type="journal article" date="2013" name="Curr. Biol.">
        <title>The Genome of the Foraminiferan Reticulomyxa filosa.</title>
        <authorList>
            <person name="Glockner G."/>
            <person name="Hulsmann N."/>
            <person name="Schleicher M."/>
            <person name="Noegel A.A."/>
            <person name="Eichinger L."/>
            <person name="Gallinger C."/>
            <person name="Pawlowski J."/>
            <person name="Sierra R."/>
            <person name="Euteneuer U."/>
            <person name="Pillet L."/>
            <person name="Moustafa A."/>
            <person name="Platzer M."/>
            <person name="Groth M."/>
            <person name="Szafranski K."/>
            <person name="Schliwa M."/>
        </authorList>
    </citation>
    <scope>NUCLEOTIDE SEQUENCE [LARGE SCALE GENOMIC DNA]</scope>
</reference>
<keyword evidence="5" id="KW-1185">Reference proteome</keyword>
<dbReference type="PANTHER" id="PTHR43401">
    <property type="entry name" value="L-THREONINE 3-DEHYDROGENASE"/>
    <property type="match status" value="1"/>
</dbReference>
<gene>
    <name evidence="4" type="ORF">RFI_13678</name>
</gene>
<dbReference type="InterPro" id="IPR011032">
    <property type="entry name" value="GroES-like_sf"/>
</dbReference>
<evidence type="ECO:0000259" key="3">
    <source>
        <dbReference type="Pfam" id="PF08240"/>
    </source>
</evidence>
<dbReference type="GO" id="GO:0016491">
    <property type="term" value="F:oxidoreductase activity"/>
    <property type="evidence" value="ECO:0007669"/>
    <property type="project" value="UniProtKB-KW"/>
</dbReference>
<evidence type="ECO:0000313" key="4">
    <source>
        <dbReference type="EMBL" id="ETO23500.1"/>
    </source>
</evidence>